<evidence type="ECO:0000313" key="3">
    <source>
        <dbReference type="Proteomes" id="UP001215598"/>
    </source>
</evidence>
<proteinExistence type="predicted"/>
<dbReference type="GO" id="GO:0007059">
    <property type="term" value="P:chromosome segregation"/>
    <property type="evidence" value="ECO:0007669"/>
    <property type="project" value="InterPro"/>
</dbReference>
<dbReference type="GO" id="GO:0000444">
    <property type="term" value="C:MIS12/MIND type complex"/>
    <property type="evidence" value="ECO:0007669"/>
    <property type="project" value="InterPro"/>
</dbReference>
<protein>
    <submittedName>
        <fullName evidence="2">Uncharacterized protein</fullName>
    </submittedName>
</protein>
<evidence type="ECO:0000256" key="1">
    <source>
        <dbReference type="SAM" id="MobiDB-lite"/>
    </source>
</evidence>
<feature type="region of interest" description="Disordered" evidence="1">
    <location>
        <begin position="1"/>
        <end position="21"/>
    </location>
</feature>
<keyword evidence="3" id="KW-1185">Reference proteome</keyword>
<dbReference type="EMBL" id="JARKIB010000903">
    <property type="protein sequence ID" value="KAJ7689375.1"/>
    <property type="molecule type" value="Genomic_DNA"/>
</dbReference>
<name>A0AAD7DG02_9AGAR</name>
<dbReference type="InterPro" id="IPR013218">
    <property type="entry name" value="Dsn1/Mis13"/>
</dbReference>
<accession>A0AAD7DG02</accession>
<feature type="region of interest" description="Disordered" evidence="1">
    <location>
        <begin position="33"/>
        <end position="79"/>
    </location>
</feature>
<gene>
    <name evidence="2" type="ORF">B0H16DRAFT_1859713</name>
</gene>
<feature type="region of interest" description="Disordered" evidence="1">
    <location>
        <begin position="592"/>
        <end position="620"/>
    </location>
</feature>
<feature type="region of interest" description="Disordered" evidence="1">
    <location>
        <begin position="399"/>
        <end position="428"/>
    </location>
</feature>
<dbReference type="GO" id="GO:0051301">
    <property type="term" value="P:cell division"/>
    <property type="evidence" value="ECO:0007669"/>
    <property type="project" value="InterPro"/>
</dbReference>
<dbReference type="Pfam" id="PF08202">
    <property type="entry name" value="MIS13"/>
    <property type="match status" value="1"/>
</dbReference>
<dbReference type="Proteomes" id="UP001215598">
    <property type="component" value="Unassembled WGS sequence"/>
</dbReference>
<sequence>MHARNFYAFPGADTSTDTEETPGGLLIVRAPRNHAQIPPRQPTAGHSEPPPAAKEFKADRGLSVHANGTRTASVEPVVEKDVRDMEDEADRLRRASRAHTTIDPALASTSISFRPPVARETAAEAQAKGREGARPWPLLHGIASRRRRSHSLNRTHGGAHSRDAVNDDSFYKHINPDLPDAEQLCQLFTWTASCASTSSTEEMSPEDVAGIEDITDDMVRMLTERRIDLALFGPEDDEDVAAATGTNAQNEKNRQWEVVYTKQLQDAQNEDGDWKKAKIPALLLPFASSSRSHAHSQLPDAALLSDRLLYGLQLAQAPSPSAASTQIRARLPGLQFKFDLLRANLNCARTCARVAGRVLVARFGLLAQGLVGRVEDPTHTQATAVAGPSGVGGYVTSARDGGDAARRATSAGEGERRVTLTAPPGSAGAGGSVANAADKILDWTIYCACPPADELARQQTELRSFRAVRMHTCTQRTQLMLLHDRASRGGVDGDKLLKIKYINHADQQREWTVLIDLTRCPLCGVALDGRRLERGSAGREAECEVYSICMRARAAPGTLCVGAAAVCNRTLSLDDLNTLAAPALDALARRHRAPAAPDELDTSTRAGTRERSTAGSRPGQGLTYHRLLLCPVFLRVRLEPTPGSPRP</sequence>
<organism evidence="2 3">
    <name type="scientific">Mycena metata</name>
    <dbReference type="NCBI Taxonomy" id="1033252"/>
    <lineage>
        <taxon>Eukaryota</taxon>
        <taxon>Fungi</taxon>
        <taxon>Dikarya</taxon>
        <taxon>Basidiomycota</taxon>
        <taxon>Agaricomycotina</taxon>
        <taxon>Agaricomycetes</taxon>
        <taxon>Agaricomycetidae</taxon>
        <taxon>Agaricales</taxon>
        <taxon>Marasmiineae</taxon>
        <taxon>Mycenaceae</taxon>
        <taxon>Mycena</taxon>
    </lineage>
</organism>
<reference evidence="2" key="1">
    <citation type="submission" date="2023-03" db="EMBL/GenBank/DDBJ databases">
        <title>Massive genome expansion in bonnet fungi (Mycena s.s.) driven by repeated elements and novel gene families across ecological guilds.</title>
        <authorList>
            <consortium name="Lawrence Berkeley National Laboratory"/>
            <person name="Harder C.B."/>
            <person name="Miyauchi S."/>
            <person name="Viragh M."/>
            <person name="Kuo A."/>
            <person name="Thoen E."/>
            <person name="Andreopoulos B."/>
            <person name="Lu D."/>
            <person name="Skrede I."/>
            <person name="Drula E."/>
            <person name="Henrissat B."/>
            <person name="Morin E."/>
            <person name="Kohler A."/>
            <person name="Barry K."/>
            <person name="LaButti K."/>
            <person name="Morin E."/>
            <person name="Salamov A."/>
            <person name="Lipzen A."/>
            <person name="Mereny Z."/>
            <person name="Hegedus B."/>
            <person name="Baldrian P."/>
            <person name="Stursova M."/>
            <person name="Weitz H."/>
            <person name="Taylor A."/>
            <person name="Grigoriev I.V."/>
            <person name="Nagy L.G."/>
            <person name="Martin F."/>
            <person name="Kauserud H."/>
        </authorList>
    </citation>
    <scope>NUCLEOTIDE SEQUENCE</scope>
    <source>
        <strain evidence="2">CBHHK182m</strain>
    </source>
</reference>
<evidence type="ECO:0000313" key="2">
    <source>
        <dbReference type="EMBL" id="KAJ7689375.1"/>
    </source>
</evidence>
<comment type="caution">
    <text evidence="2">The sequence shown here is derived from an EMBL/GenBank/DDBJ whole genome shotgun (WGS) entry which is preliminary data.</text>
</comment>
<dbReference type="AlphaFoldDB" id="A0AAD7DG02"/>